<dbReference type="InterPro" id="IPR050259">
    <property type="entry name" value="SDR"/>
</dbReference>
<protein>
    <recommendedName>
        <fullName evidence="14">3-oxoacyl-[acyl-carrier-protein] reductase</fullName>
        <ecNumber evidence="14">1.1.1.100</ecNumber>
    </recommendedName>
</protein>
<dbReference type="SUPFAM" id="SSF51735">
    <property type="entry name" value="NAD(P)-binding Rossmann-fold domains"/>
    <property type="match status" value="1"/>
</dbReference>
<evidence type="ECO:0000256" key="10">
    <source>
        <dbReference type="ARBA" id="ARBA00023221"/>
    </source>
</evidence>
<keyword evidence="4 14" id="KW-0444">Lipid biosynthesis</keyword>
<dbReference type="Pfam" id="PF13561">
    <property type="entry name" value="adh_short_C2"/>
    <property type="match status" value="1"/>
</dbReference>
<dbReference type="NCBIfam" id="NF005559">
    <property type="entry name" value="PRK07231.1"/>
    <property type="match status" value="1"/>
</dbReference>
<dbReference type="GO" id="GO:0004316">
    <property type="term" value="F:3-oxoacyl-[acyl-carrier-protein] reductase (NADPH) activity"/>
    <property type="evidence" value="ECO:0007669"/>
    <property type="project" value="UniProtKB-UniRule"/>
</dbReference>
<evidence type="ECO:0000256" key="9">
    <source>
        <dbReference type="ARBA" id="ARBA00023160"/>
    </source>
</evidence>
<feature type="domain" description="Ketoreductase" evidence="15">
    <location>
        <begin position="6"/>
        <end position="186"/>
    </location>
</feature>
<dbReference type="CDD" id="cd05333">
    <property type="entry name" value="BKR_SDR_c"/>
    <property type="match status" value="1"/>
</dbReference>
<keyword evidence="6 13" id="KW-0521">NADP</keyword>
<comment type="similarity">
    <text evidence="3 14">Belongs to the short-chain dehydrogenases/reductases (SDR) family.</text>
</comment>
<dbReference type="AlphaFoldDB" id="A0A1B7LDV4"/>
<dbReference type="PRINTS" id="PR00081">
    <property type="entry name" value="GDHRDH"/>
</dbReference>
<dbReference type="EC" id="1.1.1.100" evidence="14"/>
<dbReference type="InterPro" id="IPR057326">
    <property type="entry name" value="KR_dom"/>
</dbReference>
<proteinExistence type="inferred from homology"/>
<evidence type="ECO:0000256" key="13">
    <source>
        <dbReference type="PIRSR" id="PIRSR611284-2"/>
    </source>
</evidence>
<name>A0A1B7LDV4_9FIRM</name>
<evidence type="ECO:0000259" key="15">
    <source>
        <dbReference type="SMART" id="SM00822"/>
    </source>
</evidence>
<dbReference type="PROSITE" id="PS00061">
    <property type="entry name" value="ADH_SHORT"/>
    <property type="match status" value="1"/>
</dbReference>
<dbReference type="InterPro" id="IPR011284">
    <property type="entry name" value="3oxo_ACP_reduc"/>
</dbReference>
<keyword evidence="8 14" id="KW-0443">Lipid metabolism</keyword>
<keyword evidence="9 14" id="KW-0275">Fatty acid biosynthesis</keyword>
<dbReference type="PANTHER" id="PTHR42879">
    <property type="entry name" value="3-OXOACYL-(ACYL-CARRIER-PROTEIN) REDUCTASE"/>
    <property type="match status" value="1"/>
</dbReference>
<evidence type="ECO:0000256" key="7">
    <source>
        <dbReference type="ARBA" id="ARBA00023002"/>
    </source>
</evidence>
<dbReference type="Gene3D" id="3.40.50.720">
    <property type="entry name" value="NAD(P)-binding Rossmann-like Domain"/>
    <property type="match status" value="1"/>
</dbReference>
<keyword evidence="5 14" id="KW-0276">Fatty acid metabolism</keyword>
<evidence type="ECO:0000313" key="17">
    <source>
        <dbReference type="Proteomes" id="UP000078532"/>
    </source>
</evidence>
<evidence type="ECO:0000256" key="12">
    <source>
        <dbReference type="PIRSR" id="PIRSR611284-1"/>
    </source>
</evidence>
<dbReference type="GO" id="GO:0006633">
    <property type="term" value="P:fatty acid biosynthetic process"/>
    <property type="evidence" value="ECO:0007669"/>
    <property type="project" value="UniProtKB-UniPathway"/>
</dbReference>
<dbReference type="PRINTS" id="PR00080">
    <property type="entry name" value="SDRFAMILY"/>
</dbReference>
<dbReference type="STRING" id="1838280.A6M21_00290"/>
<evidence type="ECO:0000256" key="1">
    <source>
        <dbReference type="ARBA" id="ARBA00002607"/>
    </source>
</evidence>
<reference evidence="16 17" key="1">
    <citation type="submission" date="2016-04" db="EMBL/GenBank/DDBJ databases">
        <authorList>
            <person name="Evans L.H."/>
            <person name="Alamgir A."/>
            <person name="Owens N."/>
            <person name="Weber N.D."/>
            <person name="Virtaneva K."/>
            <person name="Barbian K."/>
            <person name="Babar A."/>
            <person name="Rosenke K."/>
        </authorList>
    </citation>
    <scope>NUCLEOTIDE SEQUENCE [LARGE SCALE GENOMIC DNA]</scope>
    <source>
        <strain evidence="16 17">LMa1</strain>
    </source>
</reference>
<dbReference type="SMART" id="SM00822">
    <property type="entry name" value="PKS_KR"/>
    <property type="match status" value="1"/>
</dbReference>
<dbReference type="NCBIfam" id="NF009466">
    <property type="entry name" value="PRK12826.1-2"/>
    <property type="match status" value="1"/>
</dbReference>
<keyword evidence="7 14" id="KW-0560">Oxidoreductase</keyword>
<comment type="catalytic activity">
    <reaction evidence="11 14">
        <text>a (3R)-hydroxyacyl-[ACP] + NADP(+) = a 3-oxoacyl-[ACP] + NADPH + H(+)</text>
        <dbReference type="Rhea" id="RHEA:17397"/>
        <dbReference type="Rhea" id="RHEA-COMP:9916"/>
        <dbReference type="Rhea" id="RHEA-COMP:9945"/>
        <dbReference type="ChEBI" id="CHEBI:15378"/>
        <dbReference type="ChEBI" id="CHEBI:57783"/>
        <dbReference type="ChEBI" id="CHEBI:58349"/>
        <dbReference type="ChEBI" id="CHEBI:78776"/>
        <dbReference type="ChEBI" id="CHEBI:78827"/>
        <dbReference type="EC" id="1.1.1.100"/>
    </reaction>
</comment>
<dbReference type="InterPro" id="IPR020904">
    <property type="entry name" value="Sc_DH/Rdtase_CS"/>
</dbReference>
<evidence type="ECO:0000256" key="8">
    <source>
        <dbReference type="ARBA" id="ARBA00023098"/>
    </source>
</evidence>
<comment type="function">
    <text evidence="1 14">Catalyzes the NADPH-dependent reduction of beta-ketoacyl-ACP substrates to beta-hydroxyacyl-ACP products, the first reductive step in the elongation cycle of fatty acid biosynthesis.</text>
</comment>
<comment type="pathway">
    <text evidence="2 14">Lipid metabolism; fatty acid biosynthesis.</text>
</comment>
<evidence type="ECO:0000256" key="6">
    <source>
        <dbReference type="ARBA" id="ARBA00022857"/>
    </source>
</evidence>
<evidence type="ECO:0000256" key="14">
    <source>
        <dbReference type="RuleBase" id="RU366074"/>
    </source>
</evidence>
<comment type="subunit">
    <text evidence="14">Homotetramer.</text>
</comment>
<evidence type="ECO:0000313" key="16">
    <source>
        <dbReference type="EMBL" id="OAT81270.1"/>
    </source>
</evidence>
<feature type="binding site" evidence="13">
    <location>
        <position position="90"/>
    </location>
    <ligand>
        <name>NADP(+)</name>
        <dbReference type="ChEBI" id="CHEBI:58349"/>
    </ligand>
</feature>
<dbReference type="FunFam" id="3.40.50.720:FF:000037">
    <property type="entry name" value="3-oxoacyl-[acyl-carrier-protein] reductase FabG"/>
    <property type="match status" value="1"/>
</dbReference>
<dbReference type="EMBL" id="LYVF01000165">
    <property type="protein sequence ID" value="OAT81270.1"/>
    <property type="molecule type" value="Genomic_DNA"/>
</dbReference>
<feature type="binding site" evidence="13">
    <location>
        <begin position="12"/>
        <end position="15"/>
    </location>
    <ligand>
        <name>NADP(+)</name>
        <dbReference type="ChEBI" id="CHEBI:58349"/>
    </ligand>
</feature>
<evidence type="ECO:0000256" key="2">
    <source>
        <dbReference type="ARBA" id="ARBA00005194"/>
    </source>
</evidence>
<sequence>MILDGKAAIVTGASRGIGRAVALALAEAGADVLVNYAGRPDAAAEVVQMIKETGRRAHAWQADVALAADAAGLVNTALEQFGRVDILVNNAGVTRDNLVMRLTEEDWERVLAVNLKGAFNCIRAVSRPMLKARRGRIISISSVVGLTGNAGQANYAASKAGLIGLTKSVAKELGSRNITVNAVAPGFIQTGMTASLPAAVREKMLAGVALGRFGEPADVAAVVVFLASDAAGYITGQTLVVDGGMVM</sequence>
<organism evidence="16 17">
    <name type="scientific">Desulfotomaculum copahuensis</name>
    <dbReference type="NCBI Taxonomy" id="1838280"/>
    <lineage>
        <taxon>Bacteria</taxon>
        <taxon>Bacillati</taxon>
        <taxon>Bacillota</taxon>
        <taxon>Clostridia</taxon>
        <taxon>Eubacteriales</taxon>
        <taxon>Desulfotomaculaceae</taxon>
        <taxon>Desulfotomaculum</taxon>
    </lineage>
</organism>
<dbReference type="InterPro" id="IPR002347">
    <property type="entry name" value="SDR_fam"/>
</dbReference>
<feature type="active site" description="Proton acceptor" evidence="12">
    <location>
        <position position="155"/>
    </location>
</feature>
<keyword evidence="17" id="KW-1185">Reference proteome</keyword>
<dbReference type="RefSeq" id="WP_066668799.1">
    <property type="nucleotide sequence ID" value="NZ_LYVF01000165.1"/>
</dbReference>
<evidence type="ECO:0000256" key="3">
    <source>
        <dbReference type="ARBA" id="ARBA00006484"/>
    </source>
</evidence>
<dbReference type="NCBIfam" id="TIGR01830">
    <property type="entry name" value="3oxo_ACP_reduc"/>
    <property type="match status" value="1"/>
</dbReference>
<feature type="binding site" evidence="13">
    <location>
        <position position="188"/>
    </location>
    <ligand>
        <name>NADP(+)</name>
        <dbReference type="ChEBI" id="CHEBI:58349"/>
    </ligand>
</feature>
<keyword evidence="10" id="KW-0753">Steroid metabolism</keyword>
<dbReference type="GO" id="GO:0008202">
    <property type="term" value="P:steroid metabolic process"/>
    <property type="evidence" value="ECO:0007669"/>
    <property type="project" value="UniProtKB-KW"/>
</dbReference>
<dbReference type="InterPro" id="IPR036291">
    <property type="entry name" value="NAD(P)-bd_dom_sf"/>
</dbReference>
<dbReference type="PANTHER" id="PTHR42879:SF2">
    <property type="entry name" value="3-OXOACYL-[ACYL-CARRIER-PROTEIN] REDUCTASE FABG"/>
    <property type="match status" value="1"/>
</dbReference>
<feature type="binding site" evidence="13">
    <location>
        <begin position="155"/>
        <end position="159"/>
    </location>
    <ligand>
        <name>NADP(+)</name>
        <dbReference type="ChEBI" id="CHEBI:58349"/>
    </ligand>
</feature>
<dbReference type="UniPathway" id="UPA00094"/>
<evidence type="ECO:0000256" key="4">
    <source>
        <dbReference type="ARBA" id="ARBA00022516"/>
    </source>
</evidence>
<dbReference type="GO" id="GO:0051287">
    <property type="term" value="F:NAD binding"/>
    <property type="evidence" value="ECO:0007669"/>
    <property type="project" value="UniProtKB-UniRule"/>
</dbReference>
<comment type="caution">
    <text evidence="16">The sequence shown here is derived from an EMBL/GenBank/DDBJ whole genome shotgun (WGS) entry which is preliminary data.</text>
</comment>
<gene>
    <name evidence="16" type="ORF">A6M21_00290</name>
</gene>
<accession>A0A1B7LDV4</accession>
<evidence type="ECO:0000256" key="5">
    <source>
        <dbReference type="ARBA" id="ARBA00022832"/>
    </source>
</evidence>
<evidence type="ECO:0000256" key="11">
    <source>
        <dbReference type="ARBA" id="ARBA00048508"/>
    </source>
</evidence>
<dbReference type="Proteomes" id="UP000078532">
    <property type="component" value="Unassembled WGS sequence"/>
</dbReference>